<dbReference type="Gene3D" id="2.130.10.10">
    <property type="entry name" value="YVTN repeat-like/Quinoprotein amine dehydrogenase"/>
    <property type="match status" value="1"/>
</dbReference>
<protein>
    <recommendedName>
        <fullName evidence="4">WD domain, G-beta repeat-containing protein</fullName>
    </recommendedName>
</protein>
<reference evidence="2" key="2">
    <citation type="submission" date="2013-10" db="EMBL/GenBank/DDBJ databases">
        <authorList>
            <person name="Aslett M."/>
        </authorList>
    </citation>
    <scope>NUCLEOTIDE SEQUENCE [LARGE SCALE GENOMIC DNA]</scope>
    <source>
        <strain evidence="2">Houghton</strain>
    </source>
</reference>
<name>U6G574_9EIME</name>
<evidence type="ECO:0000313" key="3">
    <source>
        <dbReference type="Proteomes" id="UP000018201"/>
    </source>
</evidence>
<dbReference type="OrthoDB" id="345963at2759"/>
<dbReference type="InterPro" id="IPR001680">
    <property type="entry name" value="WD40_rpt"/>
</dbReference>
<reference evidence="2" key="1">
    <citation type="submission" date="2013-10" db="EMBL/GenBank/DDBJ databases">
        <title>Genomic analysis of the causative agents of coccidiosis in chickens.</title>
        <authorList>
            <person name="Reid A.J."/>
            <person name="Blake D."/>
            <person name="Billington K."/>
            <person name="Browne H."/>
            <person name="Dunn M."/>
            <person name="Hung S."/>
            <person name="Kawahara F."/>
            <person name="Miranda-Saavedra D."/>
            <person name="Mourier T."/>
            <person name="Nagra H."/>
            <person name="Otto T.D."/>
            <person name="Rawlings N."/>
            <person name="Sanchez A."/>
            <person name="Sanders M."/>
            <person name="Subramaniam C."/>
            <person name="Tay Y."/>
            <person name="Dear P."/>
            <person name="Doerig C."/>
            <person name="Gruber A."/>
            <person name="Parkinson J."/>
            <person name="Shirley M."/>
            <person name="Wan K.L."/>
            <person name="Berriman M."/>
            <person name="Tomley F."/>
            <person name="Pain A."/>
        </authorList>
    </citation>
    <scope>NUCLEOTIDE SEQUENCE [LARGE SCALE GENOMIC DNA]</scope>
    <source>
        <strain evidence="2">Houghton</strain>
    </source>
</reference>
<dbReference type="Proteomes" id="UP000018201">
    <property type="component" value="Unassembled WGS sequence"/>
</dbReference>
<dbReference type="SUPFAM" id="SSF50978">
    <property type="entry name" value="WD40 repeat-like"/>
    <property type="match status" value="1"/>
</dbReference>
<keyword evidence="3" id="KW-1185">Reference proteome</keyword>
<evidence type="ECO:0008006" key="4">
    <source>
        <dbReference type="Google" id="ProtNLM"/>
    </source>
</evidence>
<feature type="compositionally biased region" description="Acidic residues" evidence="1">
    <location>
        <begin position="83"/>
        <end position="92"/>
    </location>
</feature>
<proteinExistence type="predicted"/>
<gene>
    <name evidence="2" type="ORF">EPH_0020240</name>
</gene>
<dbReference type="InterPro" id="IPR036322">
    <property type="entry name" value="WD40_repeat_dom_sf"/>
</dbReference>
<feature type="region of interest" description="Disordered" evidence="1">
    <location>
        <begin position="65"/>
        <end position="102"/>
    </location>
</feature>
<evidence type="ECO:0000256" key="1">
    <source>
        <dbReference type="SAM" id="MobiDB-lite"/>
    </source>
</evidence>
<dbReference type="EMBL" id="HG690888">
    <property type="protein sequence ID" value="CDI75386.1"/>
    <property type="molecule type" value="Genomic_DNA"/>
</dbReference>
<organism evidence="2 3">
    <name type="scientific">Eimeria praecox</name>
    <dbReference type="NCBI Taxonomy" id="51316"/>
    <lineage>
        <taxon>Eukaryota</taxon>
        <taxon>Sar</taxon>
        <taxon>Alveolata</taxon>
        <taxon>Apicomplexa</taxon>
        <taxon>Conoidasida</taxon>
        <taxon>Coccidia</taxon>
        <taxon>Eucoccidiorida</taxon>
        <taxon>Eimeriorina</taxon>
        <taxon>Eimeriidae</taxon>
        <taxon>Eimeria</taxon>
    </lineage>
</organism>
<dbReference type="InterPro" id="IPR015943">
    <property type="entry name" value="WD40/YVTN_repeat-like_dom_sf"/>
</dbReference>
<accession>U6G574</accession>
<evidence type="ECO:0000313" key="2">
    <source>
        <dbReference type="EMBL" id="CDI75386.1"/>
    </source>
</evidence>
<dbReference type="VEuPathDB" id="ToxoDB:EPH_0020240"/>
<dbReference type="AlphaFoldDB" id="U6G574"/>
<sequence>MKFTYKRRLFASPSNTQELIVPASTRAVKVNKFSTSSLQVYCADERGSIRLWDLCKVQERSRLASSQSHSSPKVQEALRLPAESDEETDDEQHEISTTRKRRDGTKEVTLLHECCGHEDAVLALDLCEAGTSLGALPTERGVPSKQDGHLQWILSVGADRVVKAWSLDLKRLGQLTTCQDGTRAWTPLGSKNMERRRSLLRAAGLNLTALRQRLAEKLPRKEDESRTDGVEEDENMAVAAAHFPEARPKRIGPPTASAQLAAFHLKSWPRRRNPLTGSEIRAAIKFEQV</sequence>
<dbReference type="SMART" id="SM00320">
    <property type="entry name" value="WD40"/>
    <property type="match status" value="2"/>
</dbReference>